<sequence length="143" mass="15982">MDPSNSPTVSDFRITDHSKVMDTLENVFKKMAKGETRTIGHNSDAMFKELDLIRKKQIQLATNHVDLESMPEDEPPSDSRAAEDGESFKRNADMFTKNERDLNNLMTELNDLIGKLKDLGDASGDTISASPETTESKPRTHKA</sequence>
<evidence type="ECO:0000256" key="1">
    <source>
        <dbReference type="SAM" id="MobiDB-lite"/>
    </source>
</evidence>
<evidence type="ECO:0000313" key="3">
    <source>
        <dbReference type="Proteomes" id="UP000789572"/>
    </source>
</evidence>
<feature type="compositionally biased region" description="Basic and acidic residues" evidence="1">
    <location>
        <begin position="80"/>
        <end position="91"/>
    </location>
</feature>
<accession>A0A9N8ZFL2</accession>
<dbReference type="Pfam" id="PF13270">
    <property type="entry name" value="CCDC28"/>
    <property type="match status" value="1"/>
</dbReference>
<feature type="region of interest" description="Disordered" evidence="1">
    <location>
        <begin position="62"/>
        <end position="91"/>
    </location>
</feature>
<feature type="compositionally biased region" description="Basic and acidic residues" evidence="1">
    <location>
        <begin position="134"/>
        <end position="143"/>
    </location>
</feature>
<keyword evidence="3" id="KW-1185">Reference proteome</keyword>
<dbReference type="EMBL" id="CAJVPJ010000202">
    <property type="protein sequence ID" value="CAG8494511.1"/>
    <property type="molecule type" value="Genomic_DNA"/>
</dbReference>
<organism evidence="2 3">
    <name type="scientific">Paraglomus occultum</name>
    <dbReference type="NCBI Taxonomy" id="144539"/>
    <lineage>
        <taxon>Eukaryota</taxon>
        <taxon>Fungi</taxon>
        <taxon>Fungi incertae sedis</taxon>
        <taxon>Mucoromycota</taxon>
        <taxon>Glomeromycotina</taxon>
        <taxon>Glomeromycetes</taxon>
        <taxon>Paraglomerales</taxon>
        <taxon>Paraglomeraceae</taxon>
        <taxon>Paraglomus</taxon>
    </lineage>
</organism>
<dbReference type="Proteomes" id="UP000789572">
    <property type="component" value="Unassembled WGS sequence"/>
</dbReference>
<gene>
    <name evidence="2" type="ORF">POCULU_LOCUS2249</name>
</gene>
<protein>
    <submittedName>
        <fullName evidence="2">1532_t:CDS:1</fullName>
    </submittedName>
</protein>
<dbReference type="AlphaFoldDB" id="A0A9N8ZFL2"/>
<proteinExistence type="predicted"/>
<dbReference type="InterPro" id="IPR025271">
    <property type="entry name" value="CCDC28"/>
</dbReference>
<feature type="region of interest" description="Disordered" evidence="1">
    <location>
        <begin position="117"/>
        <end position="143"/>
    </location>
</feature>
<name>A0A9N8ZFL2_9GLOM</name>
<comment type="caution">
    <text evidence="2">The sequence shown here is derived from an EMBL/GenBank/DDBJ whole genome shotgun (WGS) entry which is preliminary data.</text>
</comment>
<dbReference type="OrthoDB" id="2419780at2759"/>
<evidence type="ECO:0000313" key="2">
    <source>
        <dbReference type="EMBL" id="CAG8494511.1"/>
    </source>
</evidence>
<reference evidence="2" key="1">
    <citation type="submission" date="2021-06" db="EMBL/GenBank/DDBJ databases">
        <authorList>
            <person name="Kallberg Y."/>
            <person name="Tangrot J."/>
            <person name="Rosling A."/>
        </authorList>
    </citation>
    <scope>NUCLEOTIDE SEQUENCE</scope>
    <source>
        <strain evidence="2">IA702</strain>
    </source>
</reference>